<reference evidence="2" key="1">
    <citation type="submission" date="2021-03" db="EMBL/GenBank/DDBJ databases">
        <title>Genomic Encyclopedia of Type Strains, Phase IV (KMG-IV): sequencing the most valuable type-strain genomes for metagenomic binning, comparative biology and taxonomic classification.</title>
        <authorList>
            <person name="Goeker M."/>
        </authorList>
    </citation>
    <scope>NUCLEOTIDE SEQUENCE</scope>
    <source>
        <strain evidence="2">DSM 101588</strain>
    </source>
</reference>
<proteinExistence type="predicted"/>
<gene>
    <name evidence="2" type="ORF">J2Z80_000939</name>
</gene>
<evidence type="ECO:0000313" key="3">
    <source>
        <dbReference type="Proteomes" id="UP001166402"/>
    </source>
</evidence>
<accession>A0ABS4NCM7</accession>
<dbReference type="RefSeq" id="WP_209453338.1">
    <property type="nucleotide sequence ID" value="NZ_JAGGLT010000008.1"/>
</dbReference>
<dbReference type="PANTHER" id="PTHR30304">
    <property type="entry name" value="D-TAGATOSE-1,6-BISPHOSPHATE ALDOLASE"/>
    <property type="match status" value="1"/>
</dbReference>
<name>A0ABS4NCM7_9THEO</name>
<protein>
    <submittedName>
        <fullName evidence="2">Ketose-bisphosphate aldolase</fullName>
    </submittedName>
</protein>
<dbReference type="Proteomes" id="UP001166402">
    <property type="component" value="Unassembled WGS sequence"/>
</dbReference>
<dbReference type="InterPro" id="IPR000771">
    <property type="entry name" value="FBA_II"/>
</dbReference>
<dbReference type="PANTHER" id="PTHR30304:SF0">
    <property type="entry name" value="D-TAGATOSE-1,6-BISPHOSPHATE ALDOLASE SUBUNIT GATY-RELATED"/>
    <property type="match status" value="1"/>
</dbReference>
<dbReference type="Pfam" id="PF01116">
    <property type="entry name" value="F_bP_aldolase"/>
    <property type="match status" value="1"/>
</dbReference>
<dbReference type="PIRSF" id="PIRSF001359">
    <property type="entry name" value="F_bP_aldolase_II"/>
    <property type="match status" value="1"/>
</dbReference>
<dbReference type="SUPFAM" id="SSF51569">
    <property type="entry name" value="Aldolase"/>
    <property type="match status" value="1"/>
</dbReference>
<dbReference type="InterPro" id="IPR013785">
    <property type="entry name" value="Aldolase_TIM"/>
</dbReference>
<organism evidence="2 3">
    <name type="scientific">Thermoanaerobacterium butyriciformans</name>
    <dbReference type="NCBI Taxonomy" id="1702242"/>
    <lineage>
        <taxon>Bacteria</taxon>
        <taxon>Bacillati</taxon>
        <taxon>Bacillota</taxon>
        <taxon>Clostridia</taxon>
        <taxon>Thermoanaerobacterales</taxon>
        <taxon>Thermoanaerobacteraceae</taxon>
        <taxon>Thermoanaerobacterium</taxon>
    </lineage>
</organism>
<dbReference type="NCBIfam" id="TIGR00167">
    <property type="entry name" value="cbbA"/>
    <property type="match status" value="1"/>
</dbReference>
<dbReference type="Gene3D" id="3.20.20.70">
    <property type="entry name" value="Aldolase class I"/>
    <property type="match status" value="1"/>
</dbReference>
<evidence type="ECO:0000313" key="2">
    <source>
        <dbReference type="EMBL" id="MBP2071424.1"/>
    </source>
</evidence>
<evidence type="ECO:0000256" key="1">
    <source>
        <dbReference type="ARBA" id="ARBA00001947"/>
    </source>
</evidence>
<keyword evidence="3" id="KW-1185">Reference proteome</keyword>
<dbReference type="InterPro" id="IPR050246">
    <property type="entry name" value="Class_II_FBP_aldolase"/>
</dbReference>
<sequence>MLVSSKELFKIARKYNFAIPAPNFVDQNSIKAYIEVAEKLNLPIILAYAEAHEDFLSLDEALYLGKYYGEKTKIPAVLHFDHGTKKELIMKAIDNGFNSVMIDASMEPFEDNVRKTKEIVKYAHLRGVVVEAEIGHVGNSENYRNNDNSDSIYTTVEDAKRFVELTDVDSLAISIGTAHGHYKGKPVIDFNRLREIRNAVDVPLVLHGGSSSGDDNLKRCATEGISKINIYTDLVTAACEKVKNTQFNDYYELIYAQREGMKECLKHYYDVFETNKYRQANVI</sequence>
<dbReference type="CDD" id="cd00947">
    <property type="entry name" value="TBP_aldolase_IIB"/>
    <property type="match status" value="1"/>
</dbReference>
<comment type="caution">
    <text evidence="2">The sequence shown here is derived from an EMBL/GenBank/DDBJ whole genome shotgun (WGS) entry which is preliminary data.</text>
</comment>
<comment type="cofactor">
    <cofactor evidence="1">
        <name>Zn(2+)</name>
        <dbReference type="ChEBI" id="CHEBI:29105"/>
    </cofactor>
</comment>
<dbReference type="EMBL" id="JAGGLT010000008">
    <property type="protein sequence ID" value="MBP2071424.1"/>
    <property type="molecule type" value="Genomic_DNA"/>
</dbReference>